<organism evidence="1 2">
    <name type="scientific">Nepenthes gracilis</name>
    <name type="common">Slender pitcher plant</name>
    <dbReference type="NCBI Taxonomy" id="150966"/>
    <lineage>
        <taxon>Eukaryota</taxon>
        <taxon>Viridiplantae</taxon>
        <taxon>Streptophyta</taxon>
        <taxon>Embryophyta</taxon>
        <taxon>Tracheophyta</taxon>
        <taxon>Spermatophyta</taxon>
        <taxon>Magnoliopsida</taxon>
        <taxon>eudicotyledons</taxon>
        <taxon>Gunneridae</taxon>
        <taxon>Pentapetalae</taxon>
        <taxon>Caryophyllales</taxon>
        <taxon>Nepenthaceae</taxon>
        <taxon>Nepenthes</taxon>
    </lineage>
</organism>
<evidence type="ECO:0000313" key="1">
    <source>
        <dbReference type="EMBL" id="GMH21695.1"/>
    </source>
</evidence>
<comment type="caution">
    <text evidence="1">The sequence shown here is derived from an EMBL/GenBank/DDBJ whole genome shotgun (WGS) entry which is preliminary data.</text>
</comment>
<evidence type="ECO:0000313" key="2">
    <source>
        <dbReference type="Proteomes" id="UP001279734"/>
    </source>
</evidence>
<name>A0AAD3T1F0_NEPGR</name>
<proteinExistence type="predicted"/>
<dbReference type="AlphaFoldDB" id="A0AAD3T1F0"/>
<sequence length="132" mass="14802">MVIISFNVNKLNQDYVQDIKISSKGRTLSKDNLASLDVRVIKVEITVGNIHKRLDNLDSSVDEHKDVKGLIGMFKQQYYIDLDAILVLCRVHQTGEDRILDTFSSPILKGIQEEQGVILGNNEGETECAKLS</sequence>
<gene>
    <name evidence="1" type="ORF">Nepgr_023537</name>
</gene>
<accession>A0AAD3T1F0</accession>
<dbReference type="EMBL" id="BSYO01000023">
    <property type="protein sequence ID" value="GMH21695.1"/>
    <property type="molecule type" value="Genomic_DNA"/>
</dbReference>
<protein>
    <submittedName>
        <fullName evidence="1">Uncharacterized protein</fullName>
    </submittedName>
</protein>
<keyword evidence="2" id="KW-1185">Reference proteome</keyword>
<reference evidence="1" key="1">
    <citation type="submission" date="2023-05" db="EMBL/GenBank/DDBJ databases">
        <title>Nepenthes gracilis genome sequencing.</title>
        <authorList>
            <person name="Fukushima K."/>
        </authorList>
    </citation>
    <scope>NUCLEOTIDE SEQUENCE</scope>
    <source>
        <strain evidence="1">SING2019-196</strain>
    </source>
</reference>
<dbReference type="Proteomes" id="UP001279734">
    <property type="component" value="Unassembled WGS sequence"/>
</dbReference>